<evidence type="ECO:0000256" key="1">
    <source>
        <dbReference type="ARBA" id="ARBA00005996"/>
    </source>
</evidence>
<dbReference type="InterPro" id="IPR017462">
    <property type="entry name" value="Sulphur_relay_TusC/DsrF"/>
</dbReference>
<dbReference type="EMBL" id="BSPO01000003">
    <property type="protein sequence ID" value="GLS84532.1"/>
    <property type="molecule type" value="Genomic_DNA"/>
</dbReference>
<dbReference type="Proteomes" id="UP001157439">
    <property type="component" value="Unassembled WGS sequence"/>
</dbReference>
<comment type="similarity">
    <text evidence="1">Belongs to the DsrF/TusC family.</text>
</comment>
<keyword evidence="3" id="KW-1185">Reference proteome</keyword>
<protein>
    <submittedName>
        <fullName evidence="2">Sulfurtransferase TusC</fullName>
    </submittedName>
</protein>
<organism evidence="2 3">
    <name type="scientific">Paraferrimonas haliotis</name>
    <dbReference type="NCBI Taxonomy" id="2013866"/>
    <lineage>
        <taxon>Bacteria</taxon>
        <taxon>Pseudomonadati</taxon>
        <taxon>Pseudomonadota</taxon>
        <taxon>Gammaproteobacteria</taxon>
        <taxon>Alteromonadales</taxon>
        <taxon>Ferrimonadaceae</taxon>
        <taxon>Paraferrimonas</taxon>
    </lineage>
</organism>
<dbReference type="NCBIfam" id="TIGR03010">
    <property type="entry name" value="sulf_tusC_dsrF"/>
    <property type="match status" value="1"/>
</dbReference>
<name>A0AA37TN44_9GAMM</name>
<evidence type="ECO:0000313" key="2">
    <source>
        <dbReference type="EMBL" id="GLS84532.1"/>
    </source>
</evidence>
<dbReference type="Gene3D" id="3.40.1260.10">
    <property type="entry name" value="DsrEFH-like"/>
    <property type="match status" value="1"/>
</dbReference>
<sequence length="118" mass="13192">MKQIAIVFKDPSLGSSRGREALDVALLSASFEQQVSLIFVADGVYQLLDKQQPSLLESKDYIATFKALPFYDIEQVLVCQQAMDERQLTQQELIIDCQLADVPQIQAVLATVDEVIVF</sequence>
<dbReference type="SUPFAM" id="SSF75169">
    <property type="entry name" value="DsrEFH-like"/>
    <property type="match status" value="1"/>
</dbReference>
<dbReference type="RefSeq" id="WP_095500384.1">
    <property type="nucleotide sequence ID" value="NZ_BSPO01000003.1"/>
</dbReference>
<dbReference type="NCBIfam" id="NF001238">
    <property type="entry name" value="PRK00211.1"/>
    <property type="match status" value="1"/>
</dbReference>
<dbReference type="AlphaFoldDB" id="A0AA37TN44"/>
<gene>
    <name evidence="2" type="primary">tusC</name>
    <name evidence="2" type="ORF">GCM10007894_25090</name>
</gene>
<dbReference type="Pfam" id="PF02635">
    <property type="entry name" value="DsrE"/>
    <property type="match status" value="1"/>
</dbReference>
<evidence type="ECO:0000313" key="3">
    <source>
        <dbReference type="Proteomes" id="UP001157439"/>
    </source>
</evidence>
<dbReference type="InterPro" id="IPR003787">
    <property type="entry name" value="Sulphur_relay_DsrE/F-like"/>
</dbReference>
<comment type="caution">
    <text evidence="2">The sequence shown here is derived from an EMBL/GenBank/DDBJ whole genome shotgun (WGS) entry which is preliminary data.</text>
</comment>
<reference evidence="2 3" key="1">
    <citation type="journal article" date="2014" name="Int. J. Syst. Evol. Microbiol.">
        <title>Complete genome sequence of Corynebacterium casei LMG S-19264T (=DSM 44701T), isolated from a smear-ripened cheese.</title>
        <authorList>
            <consortium name="US DOE Joint Genome Institute (JGI-PGF)"/>
            <person name="Walter F."/>
            <person name="Albersmeier A."/>
            <person name="Kalinowski J."/>
            <person name="Ruckert C."/>
        </authorList>
    </citation>
    <scope>NUCLEOTIDE SEQUENCE [LARGE SCALE GENOMIC DNA]</scope>
    <source>
        <strain evidence="2 3">NBRC 112785</strain>
    </source>
</reference>
<accession>A0AA37TN44</accession>
<proteinExistence type="inferred from homology"/>
<dbReference type="PANTHER" id="PTHR38780">
    <property type="entry name" value="PROTEIN TUSC"/>
    <property type="match status" value="1"/>
</dbReference>
<dbReference type="PANTHER" id="PTHR38780:SF1">
    <property type="entry name" value="PROTEIN TUSC"/>
    <property type="match status" value="1"/>
</dbReference>
<dbReference type="InterPro" id="IPR027396">
    <property type="entry name" value="DsrEFH-like"/>
</dbReference>